<dbReference type="InterPro" id="IPR026843">
    <property type="entry name" value="SbcD_C"/>
</dbReference>
<comment type="subunit">
    <text evidence="2 7">Heterodimer of SbcC and SbcD.</text>
</comment>
<dbReference type="InterPro" id="IPR050535">
    <property type="entry name" value="DNA_Repair-Maintenance_Comp"/>
</dbReference>
<comment type="function">
    <text evidence="7">SbcCD cleaves DNA hairpin structures. These structures can inhibit DNA replication and are intermediates in certain DNA recombination reactions. The complex acts as a 3'-&gt;5' double strand exonuclease that can open hairpins. It also has a 5' single-strand endonuclease activity.</text>
</comment>
<dbReference type="KEGG" id="dho:Dia5BBH33_15270"/>
<dbReference type="EMBL" id="AP019697">
    <property type="protein sequence ID" value="BBK25592.1"/>
    <property type="molecule type" value="Genomic_DNA"/>
</dbReference>
<protein>
    <recommendedName>
        <fullName evidence="3 7">Nuclease SbcCD subunit D</fullName>
    </recommendedName>
</protein>
<evidence type="ECO:0000313" key="11">
    <source>
        <dbReference type="Proteomes" id="UP000320585"/>
    </source>
</evidence>
<keyword evidence="5 7" id="KW-0378">Hydrolase</keyword>
<dbReference type="SUPFAM" id="SSF56300">
    <property type="entry name" value="Metallo-dependent phosphatases"/>
    <property type="match status" value="1"/>
</dbReference>
<keyword evidence="6 7" id="KW-0269">Exonuclease</keyword>
<dbReference type="CDD" id="cd00840">
    <property type="entry name" value="MPP_Mre11_N"/>
    <property type="match status" value="1"/>
</dbReference>
<comment type="similarity">
    <text evidence="1 7">Belongs to the SbcD family.</text>
</comment>
<evidence type="ECO:0000256" key="1">
    <source>
        <dbReference type="ARBA" id="ARBA00010555"/>
    </source>
</evidence>
<evidence type="ECO:0000256" key="4">
    <source>
        <dbReference type="ARBA" id="ARBA00022722"/>
    </source>
</evidence>
<dbReference type="InterPro" id="IPR041796">
    <property type="entry name" value="Mre11_N"/>
</dbReference>
<keyword evidence="7" id="KW-0255">Endonuclease</keyword>
<dbReference type="GO" id="GO:0008408">
    <property type="term" value="F:3'-5' exonuclease activity"/>
    <property type="evidence" value="ECO:0007669"/>
    <property type="project" value="InterPro"/>
</dbReference>
<dbReference type="GO" id="GO:0006310">
    <property type="term" value="P:DNA recombination"/>
    <property type="evidence" value="ECO:0007669"/>
    <property type="project" value="UniProtKB-KW"/>
</dbReference>
<keyword evidence="11" id="KW-1185">Reference proteome</keyword>
<dbReference type="GO" id="GO:0004519">
    <property type="term" value="F:endonuclease activity"/>
    <property type="evidence" value="ECO:0007669"/>
    <property type="project" value="UniProtKB-KW"/>
</dbReference>
<evidence type="ECO:0000259" key="9">
    <source>
        <dbReference type="Pfam" id="PF12320"/>
    </source>
</evidence>
<keyword evidence="4 7" id="KW-0540">Nuclease</keyword>
<dbReference type="GeneID" id="92716752"/>
<dbReference type="NCBIfam" id="TIGR00619">
    <property type="entry name" value="sbcd"/>
    <property type="match status" value="1"/>
</dbReference>
<dbReference type="InterPro" id="IPR004843">
    <property type="entry name" value="Calcineurin-like_PHP"/>
</dbReference>
<keyword evidence="7" id="KW-0233">DNA recombination</keyword>
<keyword evidence="7" id="KW-0235">DNA replication</keyword>
<dbReference type="GO" id="GO:0006260">
    <property type="term" value="P:DNA replication"/>
    <property type="evidence" value="ECO:0007669"/>
    <property type="project" value="UniProtKB-KW"/>
</dbReference>
<dbReference type="OrthoDB" id="9773856at2"/>
<gene>
    <name evidence="7 10" type="primary">sbcD</name>
    <name evidence="10" type="ORF">Dia5BBH33_15270</name>
</gene>
<evidence type="ECO:0000256" key="6">
    <source>
        <dbReference type="ARBA" id="ARBA00022839"/>
    </source>
</evidence>
<feature type="domain" description="Calcineurin-like phosphoesterase" evidence="8">
    <location>
        <begin position="1"/>
        <end position="226"/>
    </location>
</feature>
<evidence type="ECO:0000256" key="7">
    <source>
        <dbReference type="RuleBase" id="RU363069"/>
    </source>
</evidence>
<feature type="domain" description="Nuclease SbcCD subunit D C-terminal" evidence="9">
    <location>
        <begin position="278"/>
        <end position="358"/>
    </location>
</feature>
<proteinExistence type="inferred from homology"/>
<evidence type="ECO:0000259" key="8">
    <source>
        <dbReference type="Pfam" id="PF00149"/>
    </source>
</evidence>
<dbReference type="PANTHER" id="PTHR30337:SF0">
    <property type="entry name" value="NUCLEASE SBCCD SUBUNIT D"/>
    <property type="match status" value="1"/>
</dbReference>
<evidence type="ECO:0000313" key="10">
    <source>
        <dbReference type="EMBL" id="BBK25592.1"/>
    </source>
</evidence>
<name>A0A8D4UVB2_9FIRM</name>
<accession>A0A8D4UVB2</accession>
<evidence type="ECO:0000256" key="3">
    <source>
        <dbReference type="ARBA" id="ARBA00013365"/>
    </source>
</evidence>
<dbReference type="PANTHER" id="PTHR30337">
    <property type="entry name" value="COMPONENT OF ATP-DEPENDENT DSDNA EXONUCLEASE"/>
    <property type="match status" value="1"/>
</dbReference>
<sequence length="388" mass="44428">MKFIHTADWHLGKLLKEHSMTEDQAWLLENRFLPIVDEEKPDVILLAGDVYDRSFPPEDAVELFDRMTEEIVGKRGIPFIVISGNHDSAERLAVASRLLRSQGLYIFGPLDRLSPVILKDEWGLVAFLPMPYSEPARVRVMMNKLGMEEAEKVKTYEEAEKILSSRMLSLLPDEGKGMRKIALAHVYAAGGMSSESERPISIGGYDQIPDEVFAPYDYTALGHLHRPQKTKRDSEKIQYSGSLMRYSFDEVRQKKGIIVGTIDGEGNVSTTFREMLPLHQVREIQGSFADIMAKEGSEDYLQIVLTDSEPVIDAMPKLREKYPNALGVEQDMGYKDDDGERRIRLESMSDEDIFRAFVSHFREQELTEEEEKLSQEVWEEVYRKENAK</sequence>
<dbReference type="Proteomes" id="UP000320585">
    <property type="component" value="Chromosome"/>
</dbReference>
<organism evidence="10 11">
    <name type="scientific">Dialister hominis</name>
    <dbReference type="NCBI Taxonomy" id="2582419"/>
    <lineage>
        <taxon>Bacteria</taxon>
        <taxon>Bacillati</taxon>
        <taxon>Bacillota</taxon>
        <taxon>Negativicutes</taxon>
        <taxon>Veillonellales</taxon>
        <taxon>Veillonellaceae</taxon>
        <taxon>Dialister</taxon>
    </lineage>
</organism>
<dbReference type="InterPro" id="IPR004593">
    <property type="entry name" value="SbcD"/>
</dbReference>
<dbReference type="Pfam" id="PF00149">
    <property type="entry name" value="Metallophos"/>
    <property type="match status" value="1"/>
</dbReference>
<dbReference type="Pfam" id="PF12320">
    <property type="entry name" value="SbcD_C"/>
    <property type="match status" value="1"/>
</dbReference>
<dbReference type="Gene3D" id="3.60.21.10">
    <property type="match status" value="1"/>
</dbReference>
<dbReference type="InterPro" id="IPR029052">
    <property type="entry name" value="Metallo-depent_PP-like"/>
</dbReference>
<evidence type="ECO:0000256" key="5">
    <source>
        <dbReference type="ARBA" id="ARBA00022801"/>
    </source>
</evidence>
<reference evidence="11" key="1">
    <citation type="submission" date="2019-05" db="EMBL/GenBank/DDBJ databases">
        <title>Complete genome sequencing of Dialister sp. strain 5BBH33.</title>
        <authorList>
            <person name="Sakamoto M."/>
            <person name="Murakami T."/>
            <person name="Mori H."/>
        </authorList>
    </citation>
    <scope>NUCLEOTIDE SEQUENCE [LARGE SCALE GENOMIC DNA]</scope>
    <source>
        <strain evidence="11">5BBH33</strain>
    </source>
</reference>
<evidence type="ECO:0000256" key="2">
    <source>
        <dbReference type="ARBA" id="ARBA00011322"/>
    </source>
</evidence>
<dbReference type="RefSeq" id="WP_143332680.1">
    <property type="nucleotide sequence ID" value="NZ_AP019697.1"/>
</dbReference>
<dbReference type="AlphaFoldDB" id="A0A8D4UVB2"/>